<evidence type="ECO:0000256" key="6">
    <source>
        <dbReference type="ARBA" id="ARBA00023163"/>
    </source>
</evidence>
<dbReference type="Gene3D" id="3.30.1490.190">
    <property type="match status" value="1"/>
</dbReference>
<reference evidence="8 9" key="1">
    <citation type="submission" date="2020-10" db="EMBL/GenBank/DDBJ databases">
        <title>Blautia liquoris sp.nov., isolated from the mud in a fermentation cellar used for the production of Chinese strong-flavoured liquor.</title>
        <authorList>
            <person name="Lu L."/>
        </authorList>
    </citation>
    <scope>NUCLEOTIDE SEQUENCE [LARGE SCALE GENOMIC DNA]</scope>
    <source>
        <strain evidence="8 9">LZLJ-3</strain>
    </source>
</reference>
<name>A0A7M2RH61_9FIRM</name>
<organism evidence="8 9">
    <name type="scientific">Blautia liquoris</name>
    <dbReference type="NCBI Taxonomy" id="2779518"/>
    <lineage>
        <taxon>Bacteria</taxon>
        <taxon>Bacillati</taxon>
        <taxon>Bacillota</taxon>
        <taxon>Clostridia</taxon>
        <taxon>Lachnospirales</taxon>
        <taxon>Lachnospiraceae</taxon>
        <taxon>Blautia</taxon>
    </lineage>
</organism>
<dbReference type="EMBL" id="CP063304">
    <property type="protein sequence ID" value="QOV19344.1"/>
    <property type="molecule type" value="Genomic_DNA"/>
</dbReference>
<proteinExistence type="inferred from homology"/>
<dbReference type="InterPro" id="IPR043135">
    <property type="entry name" value="Fur_C"/>
</dbReference>
<dbReference type="GO" id="GO:0008270">
    <property type="term" value="F:zinc ion binding"/>
    <property type="evidence" value="ECO:0007669"/>
    <property type="project" value="TreeGrafter"/>
</dbReference>
<keyword evidence="5" id="KW-0238">DNA-binding</keyword>
<feature type="binding site" evidence="7">
    <location>
        <position position="85"/>
    </location>
    <ligand>
        <name>Zn(2+)</name>
        <dbReference type="ChEBI" id="CHEBI:29105"/>
    </ligand>
</feature>
<comment type="cofactor">
    <cofactor evidence="7">
        <name>Zn(2+)</name>
        <dbReference type="ChEBI" id="CHEBI:29105"/>
    </cofactor>
    <text evidence="7">Binds 1 zinc ion per subunit.</text>
</comment>
<dbReference type="RefSeq" id="WP_193735664.1">
    <property type="nucleotide sequence ID" value="NZ_CP063304.1"/>
</dbReference>
<evidence type="ECO:0000313" key="8">
    <source>
        <dbReference type="EMBL" id="QOV19344.1"/>
    </source>
</evidence>
<dbReference type="KEGG" id="bliq:INP51_15635"/>
<dbReference type="InterPro" id="IPR036390">
    <property type="entry name" value="WH_DNA-bd_sf"/>
</dbReference>
<evidence type="ECO:0000256" key="5">
    <source>
        <dbReference type="ARBA" id="ARBA00023125"/>
    </source>
</evidence>
<sequence>MQALKYSRQREAIKELLITRKDHPTADMIYTELRRTQPNISLGTVYRNLALLAELGEIKKFSAGDGVDRYEADLTPHSHFVCRECGAVLDMKLDHQTKIRHLAEKNFEGIIEDCSVNFYGICPACKQKSKK</sequence>
<dbReference type="GO" id="GO:0003700">
    <property type="term" value="F:DNA-binding transcription factor activity"/>
    <property type="evidence" value="ECO:0007669"/>
    <property type="project" value="InterPro"/>
</dbReference>
<evidence type="ECO:0000256" key="3">
    <source>
        <dbReference type="ARBA" id="ARBA00022833"/>
    </source>
</evidence>
<evidence type="ECO:0000256" key="1">
    <source>
        <dbReference type="ARBA" id="ARBA00007957"/>
    </source>
</evidence>
<dbReference type="SUPFAM" id="SSF46785">
    <property type="entry name" value="Winged helix' DNA-binding domain"/>
    <property type="match status" value="1"/>
</dbReference>
<dbReference type="Proteomes" id="UP000593601">
    <property type="component" value="Chromosome"/>
</dbReference>
<evidence type="ECO:0000256" key="7">
    <source>
        <dbReference type="PIRSR" id="PIRSR602481-1"/>
    </source>
</evidence>
<gene>
    <name evidence="8" type="ORF">INP51_15635</name>
</gene>
<keyword evidence="7" id="KW-0479">Metal-binding</keyword>
<feature type="binding site" evidence="7">
    <location>
        <position position="125"/>
    </location>
    <ligand>
        <name>Zn(2+)</name>
        <dbReference type="ChEBI" id="CHEBI:29105"/>
    </ligand>
</feature>
<dbReference type="GO" id="GO:1900376">
    <property type="term" value="P:regulation of secondary metabolite biosynthetic process"/>
    <property type="evidence" value="ECO:0007669"/>
    <property type="project" value="TreeGrafter"/>
</dbReference>
<dbReference type="InterPro" id="IPR002481">
    <property type="entry name" value="FUR"/>
</dbReference>
<comment type="similarity">
    <text evidence="1">Belongs to the Fur family.</text>
</comment>
<dbReference type="Pfam" id="PF01475">
    <property type="entry name" value="FUR"/>
    <property type="match status" value="1"/>
</dbReference>
<dbReference type="AlphaFoldDB" id="A0A7M2RH61"/>
<keyword evidence="9" id="KW-1185">Reference proteome</keyword>
<keyword evidence="4" id="KW-0805">Transcription regulation</keyword>
<feature type="binding site" evidence="7">
    <location>
        <position position="122"/>
    </location>
    <ligand>
        <name>Zn(2+)</name>
        <dbReference type="ChEBI" id="CHEBI:29105"/>
    </ligand>
</feature>
<dbReference type="GO" id="GO:0045892">
    <property type="term" value="P:negative regulation of DNA-templated transcription"/>
    <property type="evidence" value="ECO:0007669"/>
    <property type="project" value="TreeGrafter"/>
</dbReference>
<dbReference type="PANTHER" id="PTHR33202:SF7">
    <property type="entry name" value="FERRIC UPTAKE REGULATION PROTEIN"/>
    <property type="match status" value="1"/>
</dbReference>
<dbReference type="Gene3D" id="1.10.10.10">
    <property type="entry name" value="Winged helix-like DNA-binding domain superfamily/Winged helix DNA-binding domain"/>
    <property type="match status" value="1"/>
</dbReference>
<keyword evidence="2" id="KW-0678">Repressor</keyword>
<protein>
    <submittedName>
        <fullName evidence="8">Transcriptional repressor</fullName>
    </submittedName>
</protein>
<evidence type="ECO:0000256" key="4">
    <source>
        <dbReference type="ARBA" id="ARBA00023015"/>
    </source>
</evidence>
<keyword evidence="3 7" id="KW-0862">Zinc</keyword>
<accession>A0A7M2RH61</accession>
<dbReference type="InterPro" id="IPR036388">
    <property type="entry name" value="WH-like_DNA-bd_sf"/>
</dbReference>
<evidence type="ECO:0000256" key="2">
    <source>
        <dbReference type="ARBA" id="ARBA00022491"/>
    </source>
</evidence>
<dbReference type="PANTHER" id="PTHR33202">
    <property type="entry name" value="ZINC UPTAKE REGULATION PROTEIN"/>
    <property type="match status" value="1"/>
</dbReference>
<dbReference type="CDD" id="cd07153">
    <property type="entry name" value="Fur_like"/>
    <property type="match status" value="1"/>
</dbReference>
<keyword evidence="6" id="KW-0804">Transcription</keyword>
<evidence type="ECO:0000313" key="9">
    <source>
        <dbReference type="Proteomes" id="UP000593601"/>
    </source>
</evidence>
<dbReference type="GO" id="GO:0000976">
    <property type="term" value="F:transcription cis-regulatory region binding"/>
    <property type="evidence" value="ECO:0007669"/>
    <property type="project" value="TreeGrafter"/>
</dbReference>
<feature type="binding site" evidence="7">
    <location>
        <position position="82"/>
    </location>
    <ligand>
        <name>Zn(2+)</name>
        <dbReference type="ChEBI" id="CHEBI:29105"/>
    </ligand>
</feature>